<gene>
    <name evidence="3" type="ORF">METZ01_LOCUS218966</name>
</gene>
<dbReference type="Pfam" id="PF20580">
    <property type="entry name" value="DUF6784"/>
    <property type="match status" value="1"/>
</dbReference>
<keyword evidence="1" id="KW-1133">Transmembrane helix</keyword>
<evidence type="ECO:0000259" key="2">
    <source>
        <dbReference type="Pfam" id="PF20580"/>
    </source>
</evidence>
<keyword evidence="1" id="KW-0812">Transmembrane</keyword>
<evidence type="ECO:0000313" key="3">
    <source>
        <dbReference type="EMBL" id="SVB66112.1"/>
    </source>
</evidence>
<feature type="domain" description="DUF6784" evidence="2">
    <location>
        <begin position="12"/>
        <end position="43"/>
    </location>
</feature>
<organism evidence="3">
    <name type="scientific">marine metagenome</name>
    <dbReference type="NCBI Taxonomy" id="408172"/>
    <lineage>
        <taxon>unclassified sequences</taxon>
        <taxon>metagenomes</taxon>
        <taxon>ecological metagenomes</taxon>
    </lineage>
</organism>
<sequence length="46" mass="5285">MANIKVNKEATWRSILIGLILGDFVVGSLWMVFGMLTQQHVYMIFI</sequence>
<keyword evidence="1" id="KW-0472">Membrane</keyword>
<name>A0A382FU40_9ZZZZ</name>
<dbReference type="InterPro" id="IPR046711">
    <property type="entry name" value="DUF6784"/>
</dbReference>
<reference evidence="3" key="1">
    <citation type="submission" date="2018-05" db="EMBL/GenBank/DDBJ databases">
        <authorList>
            <person name="Lanie J.A."/>
            <person name="Ng W.-L."/>
            <person name="Kazmierczak K.M."/>
            <person name="Andrzejewski T.M."/>
            <person name="Davidsen T.M."/>
            <person name="Wayne K.J."/>
            <person name="Tettelin H."/>
            <person name="Glass J.I."/>
            <person name="Rusch D."/>
            <person name="Podicherti R."/>
            <person name="Tsui H.-C.T."/>
            <person name="Winkler M.E."/>
        </authorList>
    </citation>
    <scope>NUCLEOTIDE SEQUENCE</scope>
</reference>
<dbReference type="AlphaFoldDB" id="A0A382FU40"/>
<protein>
    <recommendedName>
        <fullName evidence="2">DUF6784 domain-containing protein</fullName>
    </recommendedName>
</protein>
<feature type="transmembrane region" description="Helical" evidence="1">
    <location>
        <begin position="12"/>
        <end position="33"/>
    </location>
</feature>
<proteinExistence type="predicted"/>
<evidence type="ECO:0000256" key="1">
    <source>
        <dbReference type="SAM" id="Phobius"/>
    </source>
</evidence>
<dbReference type="EMBL" id="UINC01051676">
    <property type="protein sequence ID" value="SVB66112.1"/>
    <property type="molecule type" value="Genomic_DNA"/>
</dbReference>
<accession>A0A382FU40</accession>